<feature type="domain" description="CP-type G" evidence="12">
    <location>
        <begin position="101"/>
        <end position="259"/>
    </location>
</feature>
<dbReference type="Gene3D" id="1.10.40.50">
    <property type="entry name" value="Probable gtpase engc, domain 3"/>
    <property type="match status" value="1"/>
</dbReference>
<keyword evidence="5 10" id="KW-0547">Nucleotide-binding</keyword>
<dbReference type="GO" id="GO:0019843">
    <property type="term" value="F:rRNA binding"/>
    <property type="evidence" value="ECO:0007669"/>
    <property type="project" value="UniProtKB-KW"/>
</dbReference>
<dbReference type="RefSeq" id="WP_066316536.1">
    <property type="nucleotide sequence ID" value="NZ_LQRT01000035.1"/>
</dbReference>
<evidence type="ECO:0000313" key="13">
    <source>
        <dbReference type="EMBL" id="KZS38994.1"/>
    </source>
</evidence>
<evidence type="ECO:0000256" key="10">
    <source>
        <dbReference type="HAMAP-Rule" id="MF_01820"/>
    </source>
</evidence>
<organism evidence="13 14">
    <name type="scientific">Aquimarina aggregata</name>
    <dbReference type="NCBI Taxonomy" id="1642818"/>
    <lineage>
        <taxon>Bacteria</taxon>
        <taxon>Pseudomonadati</taxon>
        <taxon>Bacteroidota</taxon>
        <taxon>Flavobacteriia</taxon>
        <taxon>Flavobacteriales</taxon>
        <taxon>Flavobacteriaceae</taxon>
        <taxon>Aquimarina</taxon>
    </lineage>
</organism>
<dbReference type="AlphaFoldDB" id="A0A162CLD4"/>
<dbReference type="STRING" id="1642818.AWE51_10530"/>
<accession>A0A162CLD4</accession>
<dbReference type="PROSITE" id="PS51721">
    <property type="entry name" value="G_CP"/>
    <property type="match status" value="1"/>
</dbReference>
<dbReference type="PANTHER" id="PTHR32120:SF10">
    <property type="entry name" value="SMALL RIBOSOMAL SUBUNIT BIOGENESIS GTPASE RSGA"/>
    <property type="match status" value="1"/>
</dbReference>
<dbReference type="EMBL" id="LQRT01000035">
    <property type="protein sequence ID" value="KZS38994.1"/>
    <property type="molecule type" value="Genomic_DNA"/>
</dbReference>
<feature type="domain" description="EngC GTPase" evidence="11">
    <location>
        <begin position="109"/>
        <end position="257"/>
    </location>
</feature>
<name>A0A162CLD4_9FLAO</name>
<comment type="cofactor">
    <cofactor evidence="10">
        <name>Zn(2+)</name>
        <dbReference type="ChEBI" id="CHEBI:29105"/>
    </cofactor>
    <text evidence="10">Binds 1 zinc ion per subunit.</text>
</comment>
<keyword evidence="3 10" id="KW-0479">Metal-binding</keyword>
<protein>
    <recommendedName>
        <fullName evidence="10">Small ribosomal subunit biogenesis GTPase RsgA</fullName>
        <ecNumber evidence="10">3.6.1.-</ecNumber>
    </recommendedName>
</protein>
<dbReference type="CDD" id="cd01854">
    <property type="entry name" value="YjeQ_EngC"/>
    <property type="match status" value="1"/>
</dbReference>
<evidence type="ECO:0000256" key="4">
    <source>
        <dbReference type="ARBA" id="ARBA00022730"/>
    </source>
</evidence>
<dbReference type="GO" id="GO:0042274">
    <property type="term" value="P:ribosomal small subunit biogenesis"/>
    <property type="evidence" value="ECO:0007669"/>
    <property type="project" value="UniProtKB-UniRule"/>
</dbReference>
<keyword evidence="6 10" id="KW-0378">Hydrolase</keyword>
<feature type="binding site" evidence="10">
    <location>
        <position position="289"/>
    </location>
    <ligand>
        <name>Zn(2+)</name>
        <dbReference type="ChEBI" id="CHEBI:29105"/>
    </ligand>
</feature>
<keyword evidence="4 10" id="KW-0699">rRNA-binding</keyword>
<evidence type="ECO:0000256" key="9">
    <source>
        <dbReference type="ARBA" id="ARBA00023134"/>
    </source>
</evidence>
<keyword evidence="1 10" id="KW-0963">Cytoplasm</keyword>
<dbReference type="Gene3D" id="3.40.50.300">
    <property type="entry name" value="P-loop containing nucleotide triphosphate hydrolases"/>
    <property type="match status" value="1"/>
</dbReference>
<dbReference type="SUPFAM" id="SSF52540">
    <property type="entry name" value="P-loop containing nucleoside triphosphate hydrolases"/>
    <property type="match status" value="1"/>
</dbReference>
<dbReference type="EC" id="3.6.1.-" evidence="10"/>
<evidence type="ECO:0000256" key="1">
    <source>
        <dbReference type="ARBA" id="ARBA00022490"/>
    </source>
</evidence>
<feature type="binding site" evidence="10">
    <location>
        <begin position="202"/>
        <end position="210"/>
    </location>
    <ligand>
        <name>GTP</name>
        <dbReference type="ChEBI" id="CHEBI:37565"/>
    </ligand>
</feature>
<dbReference type="InterPro" id="IPR027417">
    <property type="entry name" value="P-loop_NTPase"/>
</dbReference>
<evidence type="ECO:0000256" key="3">
    <source>
        <dbReference type="ARBA" id="ARBA00022723"/>
    </source>
</evidence>
<gene>
    <name evidence="10" type="primary">rsgA</name>
    <name evidence="13" type="ORF">AWE51_10530</name>
</gene>
<evidence type="ECO:0000256" key="6">
    <source>
        <dbReference type="ARBA" id="ARBA00022801"/>
    </source>
</evidence>
<evidence type="ECO:0000256" key="8">
    <source>
        <dbReference type="ARBA" id="ARBA00022884"/>
    </source>
</evidence>
<dbReference type="PANTHER" id="PTHR32120">
    <property type="entry name" value="SMALL RIBOSOMAL SUBUNIT BIOGENESIS GTPASE RSGA"/>
    <property type="match status" value="1"/>
</dbReference>
<evidence type="ECO:0000256" key="5">
    <source>
        <dbReference type="ARBA" id="ARBA00022741"/>
    </source>
</evidence>
<keyword evidence="8 10" id="KW-0694">RNA-binding</keyword>
<dbReference type="SUPFAM" id="SSF50249">
    <property type="entry name" value="Nucleic acid-binding proteins"/>
    <property type="match status" value="1"/>
</dbReference>
<dbReference type="OrthoDB" id="9809485at2"/>
<sequence>MELENLGYNKKIEKLKIENNLKDFEIGRIISEHRERYVVKTEKGEYDAEITGNLRYTANSRMDFPAVGDWVALMVYDSYSSIIHKILPRYSMISRKAVGQSGAIQIIATNIDYAFIVQAIDRDFNINRIERYLAICNSSNIKPIIILNKIDLVDDSKLKSLITSIQNRIKRIPLVWLSNASQKGFEKLEEYLCKGKTYCLLGSSGVGKSSLINNLAGKNIMLTGEISKSITRGKHNTTHRELIITEKGILIDNPGMREVGITNSSSGLKDTFSEIVALSEQCKFSDCKHINEIGCEVLKALDTNKINKASYKNYIKMEKEKTHFELTVSEKRKKDKKFGKMIKNLKKQNKK</sequence>
<dbReference type="InterPro" id="IPR010914">
    <property type="entry name" value="RsgA_GTPase_dom"/>
</dbReference>
<dbReference type="GO" id="GO:0046872">
    <property type="term" value="F:metal ion binding"/>
    <property type="evidence" value="ECO:0007669"/>
    <property type="project" value="UniProtKB-KW"/>
</dbReference>
<keyword evidence="14" id="KW-1185">Reference proteome</keyword>
<comment type="similarity">
    <text evidence="10">Belongs to the TRAFAC class YlqF/YawG GTPase family. RsgA subfamily.</text>
</comment>
<evidence type="ECO:0000259" key="11">
    <source>
        <dbReference type="PROSITE" id="PS50936"/>
    </source>
</evidence>
<comment type="subcellular location">
    <subcellularLocation>
        <location evidence="10">Cytoplasm</location>
    </subcellularLocation>
</comment>
<proteinExistence type="inferred from homology"/>
<dbReference type="PROSITE" id="PS50936">
    <property type="entry name" value="ENGC_GTPASE"/>
    <property type="match status" value="1"/>
</dbReference>
<keyword evidence="2 10" id="KW-0690">Ribosome biogenesis</keyword>
<evidence type="ECO:0000256" key="7">
    <source>
        <dbReference type="ARBA" id="ARBA00022833"/>
    </source>
</evidence>
<dbReference type="NCBIfam" id="TIGR00157">
    <property type="entry name" value="ribosome small subunit-dependent GTPase A"/>
    <property type="match status" value="1"/>
</dbReference>
<dbReference type="GO" id="GO:0003924">
    <property type="term" value="F:GTPase activity"/>
    <property type="evidence" value="ECO:0007669"/>
    <property type="project" value="UniProtKB-UniRule"/>
</dbReference>
<dbReference type="HAMAP" id="MF_01820">
    <property type="entry name" value="GTPase_RsgA"/>
    <property type="match status" value="1"/>
</dbReference>
<dbReference type="GO" id="GO:0005525">
    <property type="term" value="F:GTP binding"/>
    <property type="evidence" value="ECO:0007669"/>
    <property type="project" value="UniProtKB-UniRule"/>
</dbReference>
<keyword evidence="7 10" id="KW-0862">Zinc</keyword>
<evidence type="ECO:0000313" key="14">
    <source>
        <dbReference type="Proteomes" id="UP000076715"/>
    </source>
</evidence>
<comment type="function">
    <text evidence="10">One of several proteins that assist in the late maturation steps of the functional core of the 30S ribosomal subunit. Helps release RbfA from mature subunits. May play a role in the assembly of ribosomal proteins into the subunit. Circularly permuted GTPase that catalyzes slow GTP hydrolysis, GTPase activity is stimulated by the 30S ribosomal subunit.</text>
</comment>
<reference evidence="13 14" key="1">
    <citation type="submission" date="2016-01" db="EMBL/GenBank/DDBJ databases">
        <title>The draft genome sequence of Aquimarina sp. RZW4-3-2.</title>
        <authorList>
            <person name="Wang Y."/>
        </authorList>
    </citation>
    <scope>NUCLEOTIDE SEQUENCE [LARGE SCALE GENOMIC DNA]</scope>
    <source>
        <strain evidence="13 14">RZW4-3-2</strain>
    </source>
</reference>
<dbReference type="InterPro" id="IPR004881">
    <property type="entry name" value="Ribosome_biogen_GTPase_RsgA"/>
</dbReference>
<dbReference type="InterPro" id="IPR030378">
    <property type="entry name" value="G_CP_dom"/>
</dbReference>
<comment type="subunit">
    <text evidence="10">Monomer. Associates with 30S ribosomal subunit, binds 16S rRNA.</text>
</comment>
<dbReference type="Proteomes" id="UP000076715">
    <property type="component" value="Unassembled WGS sequence"/>
</dbReference>
<keyword evidence="9 10" id="KW-0342">GTP-binding</keyword>
<feature type="binding site" evidence="10">
    <location>
        <position position="287"/>
    </location>
    <ligand>
        <name>Zn(2+)</name>
        <dbReference type="ChEBI" id="CHEBI:29105"/>
    </ligand>
</feature>
<dbReference type="Gene3D" id="2.40.50.140">
    <property type="entry name" value="Nucleic acid-binding proteins"/>
    <property type="match status" value="1"/>
</dbReference>
<dbReference type="InterPro" id="IPR012340">
    <property type="entry name" value="NA-bd_OB-fold"/>
</dbReference>
<dbReference type="GO" id="GO:0005737">
    <property type="term" value="C:cytoplasm"/>
    <property type="evidence" value="ECO:0007669"/>
    <property type="project" value="UniProtKB-SubCell"/>
</dbReference>
<evidence type="ECO:0000259" key="12">
    <source>
        <dbReference type="PROSITE" id="PS51721"/>
    </source>
</evidence>
<feature type="binding site" evidence="10">
    <location>
        <begin position="148"/>
        <end position="151"/>
    </location>
    <ligand>
        <name>GTP</name>
        <dbReference type="ChEBI" id="CHEBI:37565"/>
    </ligand>
</feature>
<evidence type="ECO:0000256" key="2">
    <source>
        <dbReference type="ARBA" id="ARBA00022517"/>
    </source>
</evidence>
<dbReference type="Pfam" id="PF03193">
    <property type="entry name" value="RsgA_GTPase"/>
    <property type="match status" value="1"/>
</dbReference>
<feature type="binding site" evidence="10">
    <location>
        <position position="282"/>
    </location>
    <ligand>
        <name>Zn(2+)</name>
        <dbReference type="ChEBI" id="CHEBI:29105"/>
    </ligand>
</feature>
<comment type="caution">
    <text evidence="13">The sequence shown here is derived from an EMBL/GenBank/DDBJ whole genome shotgun (WGS) entry which is preliminary data.</text>
</comment>
<feature type="binding site" evidence="10">
    <location>
        <position position="295"/>
    </location>
    <ligand>
        <name>Zn(2+)</name>
        <dbReference type="ChEBI" id="CHEBI:29105"/>
    </ligand>
</feature>